<organism evidence="1 2">
    <name type="scientific">Streptomyces lonegramiae</name>
    <dbReference type="NCBI Taxonomy" id="3075524"/>
    <lineage>
        <taxon>Bacteria</taxon>
        <taxon>Bacillati</taxon>
        <taxon>Actinomycetota</taxon>
        <taxon>Actinomycetes</taxon>
        <taxon>Kitasatosporales</taxon>
        <taxon>Streptomycetaceae</taxon>
        <taxon>Streptomyces</taxon>
    </lineage>
</organism>
<gene>
    <name evidence="1" type="ORF">RND15_27905</name>
</gene>
<keyword evidence="2" id="KW-1185">Reference proteome</keyword>
<proteinExistence type="predicted"/>
<sequence>MSVRDQVLATLNSGSREMFLVALGHRLGISARVVLTGDGERELREAQACNEMMIAIWSQLWATKDPREGGYPDPDFLSALLRKADAGDARSHLRNAIESALRAVRDAGGNEPRSGRP</sequence>
<protein>
    <submittedName>
        <fullName evidence="1">Uncharacterized protein</fullName>
    </submittedName>
</protein>
<accession>A0ABU2XLU9</accession>
<evidence type="ECO:0000313" key="1">
    <source>
        <dbReference type="EMBL" id="MDT0546506.1"/>
    </source>
</evidence>
<comment type="caution">
    <text evidence="1">The sequence shown here is derived from an EMBL/GenBank/DDBJ whole genome shotgun (WGS) entry which is preliminary data.</text>
</comment>
<dbReference type="RefSeq" id="WP_311726987.1">
    <property type="nucleotide sequence ID" value="NZ_JAVRFD010000015.1"/>
</dbReference>
<dbReference type="Proteomes" id="UP001180754">
    <property type="component" value="Unassembled WGS sequence"/>
</dbReference>
<dbReference type="EMBL" id="JAVRFD010000015">
    <property type="protein sequence ID" value="MDT0546506.1"/>
    <property type="molecule type" value="Genomic_DNA"/>
</dbReference>
<evidence type="ECO:0000313" key="2">
    <source>
        <dbReference type="Proteomes" id="UP001180754"/>
    </source>
</evidence>
<reference evidence="1" key="1">
    <citation type="submission" date="2024-05" db="EMBL/GenBank/DDBJ databases">
        <title>30 novel species of actinomycetes from the DSMZ collection.</title>
        <authorList>
            <person name="Nouioui I."/>
        </authorList>
    </citation>
    <scope>NUCLEOTIDE SEQUENCE</scope>
    <source>
        <strain evidence="1">DSM 41529</strain>
    </source>
</reference>
<name>A0ABU2XLU9_9ACTN</name>